<organism evidence="12">
    <name type="scientific">Pyramimonas obovata</name>
    <dbReference type="NCBI Taxonomy" id="1411642"/>
    <lineage>
        <taxon>Eukaryota</taxon>
        <taxon>Viridiplantae</taxon>
        <taxon>Chlorophyta</taxon>
        <taxon>Pyramimonadophyceae</taxon>
        <taxon>Pyramimonadales</taxon>
        <taxon>Pyramimonadaceae</taxon>
        <taxon>Pyramimonas</taxon>
        <taxon>Pyramimonas incertae sedis</taxon>
    </lineage>
</organism>
<evidence type="ECO:0000256" key="4">
    <source>
        <dbReference type="ARBA" id="ARBA00022692"/>
    </source>
</evidence>
<evidence type="ECO:0000256" key="1">
    <source>
        <dbReference type="ARBA" id="ARBA00004127"/>
    </source>
</evidence>
<dbReference type="SUPFAM" id="SSF47473">
    <property type="entry name" value="EF-hand"/>
    <property type="match status" value="1"/>
</dbReference>
<dbReference type="Gene3D" id="1.10.238.10">
    <property type="entry name" value="EF-hand"/>
    <property type="match status" value="1"/>
</dbReference>
<keyword evidence="5" id="KW-0106">Calcium</keyword>
<evidence type="ECO:0000259" key="11">
    <source>
        <dbReference type="PROSITE" id="PS50222"/>
    </source>
</evidence>
<keyword evidence="4 10" id="KW-0812">Transmembrane</keyword>
<dbReference type="InterPro" id="IPR004837">
    <property type="entry name" value="NaCa_Exmemb"/>
</dbReference>
<name>A0A7S0N943_9CHLO</name>
<dbReference type="InterPro" id="IPR018247">
    <property type="entry name" value="EF_Hand_1_Ca_BS"/>
</dbReference>
<keyword evidence="7" id="KW-0406">Ion transport</keyword>
<feature type="compositionally biased region" description="Acidic residues" evidence="9">
    <location>
        <begin position="356"/>
        <end position="375"/>
    </location>
</feature>
<feature type="transmembrane region" description="Helical" evidence="10">
    <location>
        <begin position="459"/>
        <end position="479"/>
    </location>
</feature>
<evidence type="ECO:0000256" key="6">
    <source>
        <dbReference type="ARBA" id="ARBA00022989"/>
    </source>
</evidence>
<keyword evidence="2" id="KW-0813">Transport</keyword>
<keyword evidence="8 10" id="KW-0472">Membrane</keyword>
<evidence type="ECO:0000313" key="12">
    <source>
        <dbReference type="EMBL" id="CAD8660572.1"/>
    </source>
</evidence>
<dbReference type="AlphaFoldDB" id="A0A7S0N943"/>
<dbReference type="InterPro" id="IPR004713">
    <property type="entry name" value="CaH_exchang"/>
</dbReference>
<feature type="transmembrane region" description="Helical" evidence="10">
    <location>
        <begin position="153"/>
        <end position="173"/>
    </location>
</feature>
<feature type="transmembrane region" description="Helical" evidence="10">
    <location>
        <begin position="12"/>
        <end position="28"/>
    </location>
</feature>
<dbReference type="Pfam" id="PF01699">
    <property type="entry name" value="Na_Ca_ex"/>
    <property type="match status" value="1"/>
</dbReference>
<feature type="transmembrane region" description="Helical" evidence="10">
    <location>
        <begin position="49"/>
        <end position="72"/>
    </location>
</feature>
<comment type="subcellular location">
    <subcellularLocation>
        <location evidence="1">Endomembrane system</location>
        <topology evidence="1">Multi-pass membrane protein</topology>
    </subcellularLocation>
</comment>
<dbReference type="SMART" id="SM00054">
    <property type="entry name" value="EFh"/>
    <property type="match status" value="2"/>
</dbReference>
<feature type="region of interest" description="Disordered" evidence="9">
    <location>
        <begin position="356"/>
        <end position="378"/>
    </location>
</feature>
<feature type="domain" description="EF-hand" evidence="11">
    <location>
        <begin position="288"/>
        <end position="323"/>
    </location>
</feature>
<feature type="transmembrane region" description="Helical" evidence="10">
    <location>
        <begin position="513"/>
        <end position="533"/>
    </location>
</feature>
<evidence type="ECO:0000256" key="10">
    <source>
        <dbReference type="SAM" id="Phobius"/>
    </source>
</evidence>
<keyword evidence="6 10" id="KW-1133">Transmembrane helix</keyword>
<dbReference type="GO" id="GO:0015369">
    <property type="term" value="F:calcium:proton antiporter activity"/>
    <property type="evidence" value="ECO:0007669"/>
    <property type="project" value="TreeGrafter"/>
</dbReference>
<dbReference type="GO" id="GO:0012505">
    <property type="term" value="C:endomembrane system"/>
    <property type="evidence" value="ECO:0007669"/>
    <property type="project" value="UniProtKB-SubCell"/>
</dbReference>
<feature type="transmembrane region" description="Helical" evidence="10">
    <location>
        <begin position="485"/>
        <end position="506"/>
    </location>
</feature>
<dbReference type="InterPro" id="IPR011992">
    <property type="entry name" value="EF-hand-dom_pair"/>
</dbReference>
<sequence>MGFIPGLPESDTVTGTSFLMVSYGYILLQGANLISDGSELLLEVLDPGIIGGLVLPVLGAVPDAAIILMSGLGGTVEEAQEQVAVGMGTLAGSTIMLLTIAWAGSLWLGRCDLITTDDGRVVAKNKTLGVYNGQYDLYRTGVTTDTATRQTSWTMLLSSLLYLIIQIPAFTGHTKDPQAAYIAFFLALASLALYCVYQVVSPDLQKKKIQKARTQFMRIQAIGELNRLASEQGNQLLNPDLTLNLAAATQLFNSFDDDQNGTLDASEVKGLLIGLSLNFGGKSICESSHPDEVAKLQQELDKDGDGQVTLDEFTTCLQQWIGHKMAAAAEMRVCVSQQRLSMTPDRGVHERLLADAEAEQDEEDNNNEVEEEEAPEPMTPMQIYRKATLKLVAGTTLIVVFADPMVDAVSAFAKATSLPPFFVSFIITPFASNASELVSSLTFAAKKKKRNISLTYSQVYGAVTMNNTMCFAVFMALVAFRGLAWTFSAEVTVTLLAIWALSFVATRSLTFKLWLAIPVMCIYPGSIALAAFLEYGLGWQ</sequence>
<feature type="transmembrane region" description="Helical" evidence="10">
    <location>
        <begin position="387"/>
        <end position="406"/>
    </location>
</feature>
<dbReference type="CDD" id="cd00051">
    <property type="entry name" value="EFh"/>
    <property type="match status" value="1"/>
</dbReference>
<feature type="transmembrane region" description="Helical" evidence="10">
    <location>
        <begin position="84"/>
        <end position="108"/>
    </location>
</feature>
<keyword evidence="3" id="KW-0050">Antiport</keyword>
<dbReference type="Pfam" id="PF13499">
    <property type="entry name" value="EF-hand_7"/>
    <property type="match status" value="1"/>
</dbReference>
<feature type="transmembrane region" description="Helical" evidence="10">
    <location>
        <begin position="418"/>
        <end position="438"/>
    </location>
</feature>
<dbReference type="PANTHER" id="PTHR31503">
    <property type="entry name" value="VACUOLAR CALCIUM ION TRANSPORTER"/>
    <property type="match status" value="1"/>
</dbReference>
<dbReference type="GO" id="GO:0006874">
    <property type="term" value="P:intracellular calcium ion homeostasis"/>
    <property type="evidence" value="ECO:0007669"/>
    <property type="project" value="TreeGrafter"/>
</dbReference>
<reference evidence="12" key="1">
    <citation type="submission" date="2021-01" db="EMBL/GenBank/DDBJ databases">
        <authorList>
            <person name="Corre E."/>
            <person name="Pelletier E."/>
            <person name="Niang G."/>
            <person name="Scheremetjew M."/>
            <person name="Finn R."/>
            <person name="Kale V."/>
            <person name="Holt S."/>
            <person name="Cochrane G."/>
            <person name="Meng A."/>
            <person name="Brown T."/>
            <person name="Cohen L."/>
        </authorList>
    </citation>
    <scope>NUCLEOTIDE SEQUENCE</scope>
    <source>
        <strain evidence="12">CCMP722</strain>
    </source>
</reference>
<feature type="domain" description="EF-hand" evidence="11">
    <location>
        <begin position="243"/>
        <end position="278"/>
    </location>
</feature>
<feature type="transmembrane region" description="Helical" evidence="10">
    <location>
        <begin position="179"/>
        <end position="200"/>
    </location>
</feature>
<gene>
    <name evidence="12" type="ORF">POBO1169_LOCUS6442</name>
</gene>
<evidence type="ECO:0000256" key="7">
    <source>
        <dbReference type="ARBA" id="ARBA00023065"/>
    </source>
</evidence>
<dbReference type="EMBL" id="HBFA01012340">
    <property type="protein sequence ID" value="CAD8660572.1"/>
    <property type="molecule type" value="Transcribed_RNA"/>
</dbReference>
<dbReference type="GO" id="GO:0016020">
    <property type="term" value="C:membrane"/>
    <property type="evidence" value="ECO:0007669"/>
    <property type="project" value="InterPro"/>
</dbReference>
<protein>
    <recommendedName>
        <fullName evidence="11">EF-hand domain-containing protein</fullName>
    </recommendedName>
</protein>
<evidence type="ECO:0000256" key="9">
    <source>
        <dbReference type="SAM" id="MobiDB-lite"/>
    </source>
</evidence>
<proteinExistence type="predicted"/>
<dbReference type="PANTHER" id="PTHR31503:SF36">
    <property type="entry name" value="SODIUM_CALCIUM EXCHANGER MEMBRANE REGION DOMAIN-CONTAINING PROTEIN"/>
    <property type="match status" value="1"/>
</dbReference>
<dbReference type="PROSITE" id="PS50222">
    <property type="entry name" value="EF_HAND_2"/>
    <property type="match status" value="2"/>
</dbReference>
<evidence type="ECO:0000256" key="3">
    <source>
        <dbReference type="ARBA" id="ARBA00022449"/>
    </source>
</evidence>
<dbReference type="InterPro" id="IPR002048">
    <property type="entry name" value="EF_hand_dom"/>
</dbReference>
<evidence type="ECO:0000256" key="8">
    <source>
        <dbReference type="ARBA" id="ARBA00023136"/>
    </source>
</evidence>
<accession>A0A7S0N943</accession>
<dbReference type="GO" id="GO:0005509">
    <property type="term" value="F:calcium ion binding"/>
    <property type="evidence" value="ECO:0007669"/>
    <property type="project" value="InterPro"/>
</dbReference>
<evidence type="ECO:0000256" key="2">
    <source>
        <dbReference type="ARBA" id="ARBA00022448"/>
    </source>
</evidence>
<evidence type="ECO:0000256" key="5">
    <source>
        <dbReference type="ARBA" id="ARBA00022837"/>
    </source>
</evidence>
<dbReference type="PROSITE" id="PS00018">
    <property type="entry name" value="EF_HAND_1"/>
    <property type="match status" value="2"/>
</dbReference>